<protein>
    <submittedName>
        <fullName evidence="1">Uncharacterized protein</fullName>
    </submittedName>
</protein>
<organism evidence="1">
    <name type="scientific">Anguilla anguilla</name>
    <name type="common">European freshwater eel</name>
    <name type="synonym">Muraena anguilla</name>
    <dbReference type="NCBI Taxonomy" id="7936"/>
    <lineage>
        <taxon>Eukaryota</taxon>
        <taxon>Metazoa</taxon>
        <taxon>Chordata</taxon>
        <taxon>Craniata</taxon>
        <taxon>Vertebrata</taxon>
        <taxon>Euteleostomi</taxon>
        <taxon>Actinopterygii</taxon>
        <taxon>Neopterygii</taxon>
        <taxon>Teleostei</taxon>
        <taxon>Anguilliformes</taxon>
        <taxon>Anguillidae</taxon>
        <taxon>Anguilla</taxon>
    </lineage>
</organism>
<proteinExistence type="predicted"/>
<reference evidence="1" key="2">
    <citation type="journal article" date="2015" name="Fish Shellfish Immunol.">
        <title>Early steps in the European eel (Anguilla anguilla)-Vibrio vulnificus interaction in the gills: Role of the RtxA13 toxin.</title>
        <authorList>
            <person name="Callol A."/>
            <person name="Pajuelo D."/>
            <person name="Ebbesson L."/>
            <person name="Teles M."/>
            <person name="MacKenzie S."/>
            <person name="Amaro C."/>
        </authorList>
    </citation>
    <scope>NUCLEOTIDE SEQUENCE</scope>
</reference>
<dbReference type="AlphaFoldDB" id="A0A0E9TZE2"/>
<sequence>MLFKICLTIQQSLNLFII</sequence>
<reference evidence="1" key="1">
    <citation type="submission" date="2014-11" db="EMBL/GenBank/DDBJ databases">
        <authorList>
            <person name="Amaro Gonzalez C."/>
        </authorList>
    </citation>
    <scope>NUCLEOTIDE SEQUENCE</scope>
</reference>
<accession>A0A0E9TZE2</accession>
<name>A0A0E9TZE2_ANGAN</name>
<evidence type="ECO:0000313" key="1">
    <source>
        <dbReference type="EMBL" id="JAH58290.1"/>
    </source>
</evidence>
<dbReference type="EMBL" id="GBXM01050287">
    <property type="protein sequence ID" value="JAH58290.1"/>
    <property type="molecule type" value="Transcribed_RNA"/>
</dbReference>